<sequence>MAWKREKIRQNVVIILLAYLCWYLAKYPFYSEEAWGRWGGFLEIGVFVILPILALMELIQWLWGKLKRKKNESN</sequence>
<keyword evidence="3" id="KW-1185">Reference proteome</keyword>
<dbReference type="EMBL" id="JBBGAZ010000006">
    <property type="protein sequence ID" value="MEJ5219112.1"/>
    <property type="molecule type" value="Genomic_DNA"/>
</dbReference>
<feature type="transmembrane region" description="Helical" evidence="1">
    <location>
        <begin position="41"/>
        <end position="63"/>
    </location>
</feature>
<evidence type="ECO:0000313" key="3">
    <source>
        <dbReference type="Proteomes" id="UP001368270"/>
    </source>
</evidence>
<reference evidence="2 3" key="1">
    <citation type="submission" date="2024-03" db="EMBL/GenBank/DDBJ databases">
        <title>Cognatishimia coralii sp. nov., a marine bacterium isolated from coral surrounding seawater.</title>
        <authorList>
            <person name="Liu X."/>
            <person name="Liu S."/>
            <person name="Sun H."/>
            <person name="Zhang Y."/>
        </authorList>
    </citation>
    <scope>NUCLEOTIDE SEQUENCE [LARGE SCALE GENOMIC DNA]</scope>
    <source>
        <strain evidence="2 3">D5M38</strain>
    </source>
</reference>
<dbReference type="Proteomes" id="UP001368270">
    <property type="component" value="Unassembled WGS sequence"/>
</dbReference>
<protein>
    <submittedName>
        <fullName evidence="2">Uncharacterized protein</fullName>
    </submittedName>
</protein>
<feature type="transmembrane region" description="Helical" evidence="1">
    <location>
        <begin position="12"/>
        <end position="29"/>
    </location>
</feature>
<keyword evidence="1" id="KW-0812">Transmembrane</keyword>
<comment type="caution">
    <text evidence="2">The sequence shown here is derived from an EMBL/GenBank/DDBJ whole genome shotgun (WGS) entry which is preliminary data.</text>
</comment>
<keyword evidence="1" id="KW-0472">Membrane</keyword>
<name>A0ABU8QI66_9RHOB</name>
<evidence type="ECO:0000313" key="2">
    <source>
        <dbReference type="EMBL" id="MEJ5219112.1"/>
    </source>
</evidence>
<gene>
    <name evidence="2" type="ORF">WG622_12725</name>
</gene>
<dbReference type="RefSeq" id="WP_339403933.1">
    <property type="nucleotide sequence ID" value="NZ_JBBGAZ010000006.1"/>
</dbReference>
<accession>A0ABU8QI66</accession>
<proteinExistence type="predicted"/>
<organism evidence="2 3">
    <name type="scientific">Cognatishimia coralii</name>
    <dbReference type="NCBI Taxonomy" id="3083254"/>
    <lineage>
        <taxon>Bacteria</taxon>
        <taxon>Pseudomonadati</taxon>
        <taxon>Pseudomonadota</taxon>
        <taxon>Alphaproteobacteria</taxon>
        <taxon>Rhodobacterales</taxon>
        <taxon>Paracoccaceae</taxon>
        <taxon>Cognatishimia</taxon>
    </lineage>
</organism>
<evidence type="ECO:0000256" key="1">
    <source>
        <dbReference type="SAM" id="Phobius"/>
    </source>
</evidence>
<keyword evidence="1" id="KW-1133">Transmembrane helix</keyword>